<dbReference type="GO" id="GO:0046872">
    <property type="term" value="F:metal ion binding"/>
    <property type="evidence" value="ECO:0007669"/>
    <property type="project" value="UniProtKB-KW"/>
</dbReference>
<comment type="caution">
    <text evidence="3">The sequence shown here is derived from an EMBL/GenBank/DDBJ whole genome shotgun (WGS) entry which is preliminary data.</text>
</comment>
<keyword evidence="1" id="KW-0479">Metal-binding</keyword>
<evidence type="ECO:0000313" key="3">
    <source>
        <dbReference type="EMBL" id="OFW56578.1"/>
    </source>
</evidence>
<dbReference type="Proteomes" id="UP000177876">
    <property type="component" value="Unassembled WGS sequence"/>
</dbReference>
<dbReference type="GO" id="GO:0046491">
    <property type="term" value="P:L-methylmalonyl-CoA metabolic process"/>
    <property type="evidence" value="ECO:0007669"/>
    <property type="project" value="TreeGrafter"/>
</dbReference>
<organism evidence="3 4">
    <name type="scientific">Candidatus Solincola sediminis</name>
    <dbReference type="NCBI Taxonomy" id="1797199"/>
    <lineage>
        <taxon>Bacteria</taxon>
        <taxon>Bacillati</taxon>
        <taxon>Actinomycetota</taxon>
        <taxon>Candidatus Geothermincolia</taxon>
        <taxon>Candidatus Geothermincolales</taxon>
        <taxon>Candidatus Geothermincolaceae</taxon>
        <taxon>Candidatus Solincola</taxon>
    </lineage>
</organism>
<dbReference type="STRING" id="1797197.A2Y75_08880"/>
<dbReference type="PANTHER" id="PTHR43048:SF3">
    <property type="entry name" value="METHYLMALONYL-COA EPIMERASE, MITOCHONDRIAL"/>
    <property type="match status" value="1"/>
</dbReference>
<sequence length="153" mass="17623">MNWKLDNGTVQLTNFSHLGIAVKDAEKTAKWLSTIWNIGTPEVFDYEPKKEEMFVGEPFKVRLVFIKFGAFPIELLQPLDNKSIWSQFIAEKGEGIHHIALGVSNYDEMVTKLQKQKHPLLVSAIFNGERWCYFDTTPGGLVVEFREEYKKKA</sequence>
<dbReference type="Pfam" id="PF13669">
    <property type="entry name" value="Glyoxalase_4"/>
    <property type="match status" value="1"/>
</dbReference>
<dbReference type="AlphaFoldDB" id="A0A1F2WI92"/>
<evidence type="ECO:0000256" key="1">
    <source>
        <dbReference type="ARBA" id="ARBA00022723"/>
    </source>
</evidence>
<dbReference type="PROSITE" id="PS51819">
    <property type="entry name" value="VOC"/>
    <property type="match status" value="1"/>
</dbReference>
<dbReference type="InterPro" id="IPR051785">
    <property type="entry name" value="MMCE/EMCE_epimerase"/>
</dbReference>
<evidence type="ECO:0000313" key="4">
    <source>
        <dbReference type="Proteomes" id="UP000177876"/>
    </source>
</evidence>
<proteinExistence type="predicted"/>
<dbReference type="PANTHER" id="PTHR43048">
    <property type="entry name" value="METHYLMALONYL-COA EPIMERASE"/>
    <property type="match status" value="1"/>
</dbReference>
<dbReference type="EMBL" id="MELK01000043">
    <property type="protein sequence ID" value="OFW56578.1"/>
    <property type="molecule type" value="Genomic_DNA"/>
</dbReference>
<dbReference type="Gene3D" id="3.10.180.10">
    <property type="entry name" value="2,3-Dihydroxybiphenyl 1,2-Dioxygenase, domain 1"/>
    <property type="match status" value="1"/>
</dbReference>
<dbReference type="GO" id="GO:0004493">
    <property type="term" value="F:methylmalonyl-CoA epimerase activity"/>
    <property type="evidence" value="ECO:0007669"/>
    <property type="project" value="TreeGrafter"/>
</dbReference>
<reference evidence="3 4" key="1">
    <citation type="journal article" date="2016" name="Nat. Commun.">
        <title>Thousands of microbial genomes shed light on interconnected biogeochemical processes in an aquifer system.</title>
        <authorList>
            <person name="Anantharaman K."/>
            <person name="Brown C.T."/>
            <person name="Hug L.A."/>
            <person name="Sharon I."/>
            <person name="Castelle C.J."/>
            <person name="Probst A.J."/>
            <person name="Thomas B.C."/>
            <person name="Singh A."/>
            <person name="Wilkins M.J."/>
            <person name="Karaoz U."/>
            <person name="Brodie E.L."/>
            <person name="Williams K.H."/>
            <person name="Hubbard S.S."/>
            <person name="Banfield J.F."/>
        </authorList>
    </citation>
    <scope>NUCLEOTIDE SEQUENCE [LARGE SCALE GENOMIC DNA]</scope>
</reference>
<name>A0A1F2WI92_9ACTN</name>
<dbReference type="InterPro" id="IPR029068">
    <property type="entry name" value="Glyas_Bleomycin-R_OHBP_Dase"/>
</dbReference>
<gene>
    <name evidence="3" type="ORF">A2Y75_08880</name>
</gene>
<dbReference type="InterPro" id="IPR037523">
    <property type="entry name" value="VOC_core"/>
</dbReference>
<dbReference type="SUPFAM" id="SSF54593">
    <property type="entry name" value="Glyoxalase/Bleomycin resistance protein/Dihydroxybiphenyl dioxygenase"/>
    <property type="match status" value="1"/>
</dbReference>
<feature type="domain" description="VOC" evidence="2">
    <location>
        <begin position="14"/>
        <end position="148"/>
    </location>
</feature>
<accession>A0A1F2WI92</accession>
<evidence type="ECO:0000259" key="2">
    <source>
        <dbReference type="PROSITE" id="PS51819"/>
    </source>
</evidence>
<protein>
    <recommendedName>
        <fullName evidence="2">VOC domain-containing protein</fullName>
    </recommendedName>
</protein>